<dbReference type="EMBL" id="GBHO01025170">
    <property type="protein sequence ID" value="JAG18434.1"/>
    <property type="molecule type" value="Transcribed_RNA"/>
</dbReference>
<evidence type="ECO:0000256" key="1">
    <source>
        <dbReference type="SAM" id="MobiDB-lite"/>
    </source>
</evidence>
<reference evidence="2" key="2">
    <citation type="submission" date="2014-07" db="EMBL/GenBank/DDBJ databases">
        <authorList>
            <person name="Hull J."/>
        </authorList>
    </citation>
    <scope>NUCLEOTIDE SEQUENCE</scope>
</reference>
<name>A0A0A9XEK0_LYGHE</name>
<gene>
    <name evidence="2" type="primary">uvrC_4</name>
    <name evidence="2" type="ORF">CM83_69799</name>
</gene>
<reference evidence="2" key="1">
    <citation type="journal article" date="2014" name="PLoS ONE">
        <title>Transcriptome-Based Identification of ABC Transporters in the Western Tarnished Plant Bug Lygus hesperus.</title>
        <authorList>
            <person name="Hull J.J."/>
            <person name="Chaney K."/>
            <person name="Geib S.M."/>
            <person name="Fabrick J.A."/>
            <person name="Brent C.S."/>
            <person name="Walsh D."/>
            <person name="Lavine L.C."/>
        </authorList>
    </citation>
    <scope>NUCLEOTIDE SEQUENCE</scope>
</reference>
<dbReference type="AlphaFoldDB" id="A0A0A9XEK0"/>
<accession>A0A0A9XEK0</accession>
<feature type="non-terminal residue" evidence="2">
    <location>
        <position position="129"/>
    </location>
</feature>
<protein>
    <submittedName>
        <fullName evidence="2">UvrABC system protein C</fullName>
    </submittedName>
</protein>
<feature type="compositionally biased region" description="Polar residues" evidence="1">
    <location>
        <begin position="1"/>
        <end position="11"/>
    </location>
</feature>
<organism evidence="2">
    <name type="scientific">Lygus hesperus</name>
    <name type="common">Western plant bug</name>
    <dbReference type="NCBI Taxonomy" id="30085"/>
    <lineage>
        <taxon>Eukaryota</taxon>
        <taxon>Metazoa</taxon>
        <taxon>Ecdysozoa</taxon>
        <taxon>Arthropoda</taxon>
        <taxon>Hexapoda</taxon>
        <taxon>Insecta</taxon>
        <taxon>Pterygota</taxon>
        <taxon>Neoptera</taxon>
        <taxon>Paraneoptera</taxon>
        <taxon>Hemiptera</taxon>
        <taxon>Heteroptera</taxon>
        <taxon>Panheteroptera</taxon>
        <taxon>Cimicomorpha</taxon>
        <taxon>Miridae</taxon>
        <taxon>Mirini</taxon>
        <taxon>Lygus</taxon>
    </lineage>
</organism>
<proteinExistence type="predicted"/>
<sequence length="129" mass="14281">EEGGRNTTTKTDWSRISMGRRPTLENRPFFRILENFGVYKGVHSSSERHSTTSELEKTSSWVTRIFSSSTRPQAATGMSGSRGNEGSRANSIVGKVSPAASEKKKYFEDSPGYSRKAPTRAESSPKFII</sequence>
<feature type="region of interest" description="Disordered" evidence="1">
    <location>
        <begin position="1"/>
        <end position="20"/>
    </location>
</feature>
<feature type="region of interest" description="Disordered" evidence="1">
    <location>
        <begin position="66"/>
        <end position="129"/>
    </location>
</feature>
<feature type="non-terminal residue" evidence="2">
    <location>
        <position position="1"/>
    </location>
</feature>
<evidence type="ECO:0000313" key="2">
    <source>
        <dbReference type="EMBL" id="JAG18434.1"/>
    </source>
</evidence>
<feature type="compositionally biased region" description="Polar residues" evidence="1">
    <location>
        <begin position="66"/>
        <end position="90"/>
    </location>
</feature>